<dbReference type="Ensembl" id="ENSPSTT00000027566.1">
    <property type="protein sequence ID" value="ENSPSTP00000026204.1"/>
    <property type="gene ID" value="ENSPSTG00000019233.1"/>
</dbReference>
<evidence type="ECO:0000256" key="3">
    <source>
        <dbReference type="ARBA" id="ARBA00023242"/>
    </source>
</evidence>
<reference evidence="7" key="2">
    <citation type="submission" date="2025-09" db="UniProtKB">
        <authorList>
            <consortium name="Ensembl"/>
        </authorList>
    </citation>
    <scope>IDENTIFICATION</scope>
</reference>
<dbReference type="GO" id="GO:0006355">
    <property type="term" value="P:regulation of DNA-templated transcription"/>
    <property type="evidence" value="ECO:0007669"/>
    <property type="project" value="InterPro"/>
</dbReference>
<feature type="compositionally biased region" description="Low complexity" evidence="5">
    <location>
        <begin position="262"/>
        <end position="287"/>
    </location>
</feature>
<feature type="domain" description="RRM" evidence="6">
    <location>
        <begin position="381"/>
        <end position="467"/>
    </location>
</feature>
<feature type="compositionally biased region" description="Low complexity" evidence="5">
    <location>
        <begin position="493"/>
        <end position="504"/>
    </location>
</feature>
<protein>
    <submittedName>
        <fullName evidence="7">EWS RNA binding protein 1</fullName>
    </submittedName>
</protein>
<dbReference type="Pfam" id="PF00076">
    <property type="entry name" value="RRM_1"/>
    <property type="match status" value="1"/>
</dbReference>
<evidence type="ECO:0000313" key="8">
    <source>
        <dbReference type="Proteomes" id="UP000694428"/>
    </source>
</evidence>
<keyword evidence="8" id="KW-1185">Reference proteome</keyword>
<feature type="region of interest" description="Disordered" evidence="5">
    <location>
        <begin position="468"/>
        <end position="516"/>
    </location>
</feature>
<accession>A0A8C9G7B3</accession>
<dbReference type="InterPro" id="IPR000504">
    <property type="entry name" value="RRM_dom"/>
</dbReference>
<organism evidence="7 8">
    <name type="scientific">Pavo cristatus</name>
    <name type="common">Indian peafowl</name>
    <name type="synonym">Blue peafowl</name>
    <dbReference type="NCBI Taxonomy" id="9049"/>
    <lineage>
        <taxon>Eukaryota</taxon>
        <taxon>Metazoa</taxon>
        <taxon>Chordata</taxon>
        <taxon>Craniata</taxon>
        <taxon>Vertebrata</taxon>
        <taxon>Euteleostomi</taxon>
        <taxon>Archelosauria</taxon>
        <taxon>Archosauria</taxon>
        <taxon>Dinosauria</taxon>
        <taxon>Saurischia</taxon>
        <taxon>Theropoda</taxon>
        <taxon>Coelurosauria</taxon>
        <taxon>Aves</taxon>
        <taxon>Neognathae</taxon>
        <taxon>Galloanserae</taxon>
        <taxon>Galliformes</taxon>
        <taxon>Phasianidae</taxon>
        <taxon>Phasianinae</taxon>
        <taxon>Pavo</taxon>
    </lineage>
</organism>
<dbReference type="PROSITE" id="PS50102">
    <property type="entry name" value="RRM"/>
    <property type="match status" value="1"/>
</dbReference>
<dbReference type="InterPro" id="IPR034870">
    <property type="entry name" value="TET_fam"/>
</dbReference>
<dbReference type="InterPro" id="IPR012677">
    <property type="entry name" value="Nucleotide-bd_a/b_plait_sf"/>
</dbReference>
<feature type="compositionally biased region" description="Low complexity" evidence="5">
    <location>
        <begin position="136"/>
        <end position="152"/>
    </location>
</feature>
<keyword evidence="2 4" id="KW-0694">RNA-binding</keyword>
<evidence type="ECO:0000256" key="5">
    <source>
        <dbReference type="SAM" id="MobiDB-lite"/>
    </source>
</evidence>
<dbReference type="SMART" id="SM00360">
    <property type="entry name" value="RRM"/>
    <property type="match status" value="1"/>
</dbReference>
<feature type="region of interest" description="Disordered" evidence="5">
    <location>
        <begin position="45"/>
        <end position="113"/>
    </location>
</feature>
<evidence type="ECO:0000256" key="2">
    <source>
        <dbReference type="ARBA" id="ARBA00022884"/>
    </source>
</evidence>
<evidence type="ECO:0000256" key="1">
    <source>
        <dbReference type="ARBA" id="ARBA00004123"/>
    </source>
</evidence>
<dbReference type="GO" id="GO:0003723">
    <property type="term" value="F:RNA binding"/>
    <property type="evidence" value="ECO:0007669"/>
    <property type="project" value="UniProtKB-UniRule"/>
</dbReference>
<comment type="subcellular location">
    <subcellularLocation>
        <location evidence="1">Nucleus</location>
    </subcellularLocation>
</comment>
<feature type="compositionally biased region" description="Low complexity" evidence="5">
    <location>
        <begin position="212"/>
        <end position="254"/>
    </location>
</feature>
<feature type="region of interest" description="Disordered" evidence="5">
    <location>
        <begin position="136"/>
        <end position="383"/>
    </location>
</feature>
<dbReference type="InterPro" id="IPR034869">
    <property type="entry name" value="EWS_RRM"/>
</dbReference>
<sequence length="749" mass="80455">MRSAGRPRRPDVGSAEEEGEKMASTDYSTYSQAAAQQGYSAYAPQPAQGYAQTTQTYGQQSYGTYGQPADASYTQPQTTATYGQTAYATSYGQPPTGYTAPTAPPAYSQPVQGYGTAAYDTSTATVTTTQASYAAPSYGTQPAYPAYGQQPPAAIPPRPQDGSKPAETSQPPSSTTGYSQPSLGYGQSNYSYPQVPASYPMQPVTAPPSYPPTSYSSTQPSSYDQSTYSQQSTYGQQNTYSQQTSYGQQSSYAQQPPPTSYPPQTGSYSQPPSQYSQQSSSYGQQSSFRQDHPSSMNVYGQEPGGFSGPGENRNMSGPDNRGRGRGGYERGGMSRGGRGGGRGGMGAGERGGFNKPGGHMEEGPDLDLGPPMDPDEDSDNSSVYVQGLNDNVTLEDLADFFKQCGVVKMNKRTGQPMIHLYIDKDTGKPKGDATVSYDDPSTAKTAVEWFDGKDFQGSKLKVSLTRKKGPMNSMRGGMPPRDQRGMPPPPPRRSWGAWRPGGARWAERSHGPDGRQRWRQGRLLLQRTTGIQGKPLWRQRAAPRRGLAVPQSVSTPCPPCTGAPSLPRCGTAGLWDRRPSSRRRGLCWLRHWPRHAGLSLTTCWAFRGAPFPHPEWGGPVLQPRAAGWVSWAARRAPGPSIPLLHVGVVFHGGSALLSVTQPGVHSCSLLTALLYLGDVETRTSPGEQSAISARLLNQKGFSHPLSPLQVRVAEFTAGLGWWRRQFCDCREGCGDVEGAAASCPPGSHP</sequence>
<dbReference type="GO" id="GO:0005634">
    <property type="term" value="C:nucleus"/>
    <property type="evidence" value="ECO:0007669"/>
    <property type="project" value="UniProtKB-SubCell"/>
</dbReference>
<keyword evidence="3" id="KW-0539">Nucleus</keyword>
<reference evidence="7" key="1">
    <citation type="submission" date="2025-08" db="UniProtKB">
        <authorList>
            <consortium name="Ensembl"/>
        </authorList>
    </citation>
    <scope>IDENTIFICATION</scope>
</reference>
<evidence type="ECO:0000259" key="6">
    <source>
        <dbReference type="PROSITE" id="PS50102"/>
    </source>
</evidence>
<dbReference type="Proteomes" id="UP000694428">
    <property type="component" value="Unplaced"/>
</dbReference>
<dbReference type="AlphaFoldDB" id="A0A8C9G7B3"/>
<feature type="compositionally biased region" description="Polar residues" evidence="5">
    <location>
        <begin position="166"/>
        <end position="192"/>
    </location>
</feature>
<feature type="region of interest" description="Disordered" evidence="5">
    <location>
        <begin position="1"/>
        <end position="30"/>
    </location>
</feature>
<evidence type="ECO:0000256" key="4">
    <source>
        <dbReference type="PROSITE-ProRule" id="PRU00176"/>
    </source>
</evidence>
<proteinExistence type="predicted"/>
<feature type="compositionally biased region" description="Basic and acidic residues" evidence="5">
    <location>
        <begin position="505"/>
        <end position="516"/>
    </location>
</feature>
<dbReference type="Gene3D" id="3.30.70.330">
    <property type="match status" value="1"/>
</dbReference>
<feature type="compositionally biased region" description="Gly residues" evidence="5">
    <location>
        <begin position="329"/>
        <end position="355"/>
    </location>
</feature>
<dbReference type="FunFam" id="3.30.70.330:FF:000127">
    <property type="entry name" value="RNA-binding protein EWS isoform 1"/>
    <property type="match status" value="1"/>
</dbReference>
<dbReference type="CDD" id="cd12533">
    <property type="entry name" value="RRM_EWS"/>
    <property type="match status" value="1"/>
</dbReference>
<name>A0A8C9G7B3_PAVCR</name>
<dbReference type="InterPro" id="IPR035979">
    <property type="entry name" value="RBD_domain_sf"/>
</dbReference>
<dbReference type="PANTHER" id="PTHR23238">
    <property type="entry name" value="RNA BINDING PROTEIN"/>
    <property type="match status" value="1"/>
</dbReference>
<dbReference type="SUPFAM" id="SSF54928">
    <property type="entry name" value="RNA-binding domain, RBD"/>
    <property type="match status" value="1"/>
</dbReference>
<evidence type="ECO:0000313" key="7">
    <source>
        <dbReference type="Ensembl" id="ENSPSTP00000026204.1"/>
    </source>
</evidence>